<dbReference type="GO" id="GO:0008168">
    <property type="term" value="F:methyltransferase activity"/>
    <property type="evidence" value="ECO:0007669"/>
    <property type="project" value="UniProtKB-KW"/>
</dbReference>
<proteinExistence type="inferred from homology"/>
<keyword evidence="4" id="KW-0489">Methyltransferase</keyword>
<dbReference type="Proteomes" id="UP000295710">
    <property type="component" value="Unassembled WGS sequence"/>
</dbReference>
<dbReference type="PANTHER" id="PTHR12818">
    <property type="entry name" value="TRNA (ADENINE(37)-N6)-METHYLTRANSFERASE"/>
    <property type="match status" value="1"/>
</dbReference>
<organism evidence="4 5">
    <name type="scientific">Extibacter muris</name>
    <dbReference type="NCBI Taxonomy" id="1796622"/>
    <lineage>
        <taxon>Bacteria</taxon>
        <taxon>Bacillati</taxon>
        <taxon>Bacillota</taxon>
        <taxon>Clostridia</taxon>
        <taxon>Lachnospirales</taxon>
        <taxon>Lachnospiraceae</taxon>
        <taxon>Extibacter</taxon>
    </lineage>
</organism>
<dbReference type="InterPro" id="IPR036414">
    <property type="entry name" value="YaeB_N_sf"/>
</dbReference>
<dbReference type="InterPro" id="IPR023368">
    <property type="entry name" value="UPF0066_cons_site"/>
</dbReference>
<keyword evidence="5" id="KW-1185">Reference proteome</keyword>
<reference evidence="4 5" key="1">
    <citation type="journal article" date="2016" name="Nat. Microbiol.">
        <title>The Mouse Intestinal Bacterial Collection (miBC) provides host-specific insight into cultured diversity and functional potential of the gut microbiota.</title>
        <authorList>
            <person name="Lagkouvardos I."/>
            <person name="Pukall R."/>
            <person name="Abt B."/>
            <person name="Foesel B.U."/>
            <person name="Meier-Kolthoff J.P."/>
            <person name="Kumar N."/>
            <person name="Bresciani A."/>
            <person name="Martinez I."/>
            <person name="Just S."/>
            <person name="Ziegler C."/>
            <person name="Brugiroux S."/>
            <person name="Garzetti D."/>
            <person name="Wenning M."/>
            <person name="Bui T.P."/>
            <person name="Wang J."/>
            <person name="Hugenholtz F."/>
            <person name="Plugge C.M."/>
            <person name="Peterson D.A."/>
            <person name="Hornef M.W."/>
            <person name="Baines J.F."/>
            <person name="Smidt H."/>
            <person name="Walter J."/>
            <person name="Kristiansen K."/>
            <person name="Nielsen H.B."/>
            <person name="Haller D."/>
            <person name="Overmann J."/>
            <person name="Stecher B."/>
            <person name="Clavel T."/>
        </authorList>
    </citation>
    <scope>NUCLEOTIDE SEQUENCE [LARGE SCALE GENOMIC DNA]</scope>
    <source>
        <strain evidence="4 5">DSM 28560</strain>
    </source>
</reference>
<feature type="domain" description="TsaA-like" evidence="3">
    <location>
        <begin position="6"/>
        <end position="130"/>
    </location>
</feature>
<dbReference type="CDD" id="cd09281">
    <property type="entry name" value="UPF0066"/>
    <property type="match status" value="1"/>
</dbReference>
<keyword evidence="4" id="KW-0808">Transferase</keyword>
<name>A0A4V2WSP5_9FIRM</name>
<evidence type="ECO:0000313" key="5">
    <source>
        <dbReference type="Proteomes" id="UP000295710"/>
    </source>
</evidence>
<dbReference type="EMBL" id="SMMX01000004">
    <property type="protein sequence ID" value="TDA22490.1"/>
    <property type="molecule type" value="Genomic_DNA"/>
</dbReference>
<evidence type="ECO:0000313" key="4">
    <source>
        <dbReference type="EMBL" id="TDA22490.1"/>
    </source>
</evidence>
<dbReference type="PROSITE" id="PS51668">
    <property type="entry name" value="TSAA_2"/>
    <property type="match status" value="1"/>
</dbReference>
<gene>
    <name evidence="4" type="ORF">E1963_07000</name>
</gene>
<dbReference type="GO" id="GO:0032259">
    <property type="term" value="P:methylation"/>
    <property type="evidence" value="ECO:0007669"/>
    <property type="project" value="UniProtKB-KW"/>
</dbReference>
<sequence length="158" mass="17696">MAVFEVHPVGIIRSNEEGTFIEIQKEYFQALTALEGFSHVNVIWWFSGFDNDEARAVLTAEQPYKKAPDVMGVFATRSPIRPNPLALTASEVIGIDYENGIVQIAYTDANDGSPVLDIKPYTPSLDRVEEPGVPDWCGHWPKSIEASADFAWEEEFNF</sequence>
<dbReference type="RefSeq" id="WP_132276611.1">
    <property type="nucleotide sequence ID" value="NZ_JAOBST010000009.1"/>
</dbReference>
<comment type="similarity">
    <text evidence="2">Belongs to the tRNA methyltransferase O family.</text>
</comment>
<dbReference type="InterPro" id="IPR040372">
    <property type="entry name" value="YaeB-like"/>
</dbReference>
<dbReference type="PROSITE" id="PS01318">
    <property type="entry name" value="TSAA_1"/>
    <property type="match status" value="1"/>
</dbReference>
<comment type="caution">
    <text evidence="4">The sequence shown here is derived from an EMBL/GenBank/DDBJ whole genome shotgun (WGS) entry which is preliminary data.</text>
</comment>
<dbReference type="Pfam" id="PF01980">
    <property type="entry name" value="TrmO_N"/>
    <property type="match status" value="1"/>
</dbReference>
<dbReference type="AlphaFoldDB" id="A0A4V2WSP5"/>
<dbReference type="Gene3D" id="2.40.30.70">
    <property type="entry name" value="YaeB-like"/>
    <property type="match status" value="1"/>
</dbReference>
<evidence type="ECO:0000256" key="2">
    <source>
        <dbReference type="ARBA" id="ARBA00033753"/>
    </source>
</evidence>
<evidence type="ECO:0000259" key="3">
    <source>
        <dbReference type="PROSITE" id="PS51668"/>
    </source>
</evidence>
<protein>
    <submittedName>
        <fullName evidence="4">S-adenosylmethionine-dependent methyltransferase</fullName>
    </submittedName>
</protein>
<keyword evidence="1" id="KW-0949">S-adenosyl-L-methionine</keyword>
<dbReference type="InterPro" id="IPR023370">
    <property type="entry name" value="TrmO-like_N"/>
</dbReference>
<dbReference type="InterPro" id="IPR036413">
    <property type="entry name" value="YaeB-like_sf"/>
</dbReference>
<dbReference type="SUPFAM" id="SSF118196">
    <property type="entry name" value="YaeB-like"/>
    <property type="match status" value="1"/>
</dbReference>
<accession>A0A4V2WSP5</accession>
<dbReference type="PANTHER" id="PTHR12818:SF0">
    <property type="entry name" value="TRNA (ADENINE(37)-N6)-METHYLTRANSFERASE"/>
    <property type="match status" value="1"/>
</dbReference>
<evidence type="ECO:0000256" key="1">
    <source>
        <dbReference type="ARBA" id="ARBA00022691"/>
    </source>
</evidence>